<organism evidence="1 2">
    <name type="scientific">Desulfonatronospira thiodismutans ASO3-1</name>
    <dbReference type="NCBI Taxonomy" id="555779"/>
    <lineage>
        <taxon>Bacteria</taxon>
        <taxon>Pseudomonadati</taxon>
        <taxon>Thermodesulfobacteriota</taxon>
        <taxon>Desulfovibrionia</taxon>
        <taxon>Desulfovibrionales</taxon>
        <taxon>Desulfonatronovibrionaceae</taxon>
        <taxon>Desulfonatronospira</taxon>
    </lineage>
</organism>
<keyword evidence="2" id="KW-1185">Reference proteome</keyword>
<sequence>MSYTTTSINGISIRLTNERWGHIVEEHAELGEMMDFVLLTVSNPDIVLAGNSGEFLAVREFDTKKHLVVPYREINKDGFIITAFLTRRIQSLQRRKQIWPR</sequence>
<proteinExistence type="predicted"/>
<dbReference type="EMBL" id="ACJN02000004">
    <property type="protein sequence ID" value="EFI32864.1"/>
    <property type="molecule type" value="Genomic_DNA"/>
</dbReference>
<accession>D6SU84</accession>
<reference evidence="1" key="1">
    <citation type="submission" date="2010-05" db="EMBL/GenBank/DDBJ databases">
        <title>The draft genome of Desulfonatronospira thiodismutans ASO3-1.</title>
        <authorList>
            <consortium name="US DOE Joint Genome Institute (JGI-PGF)"/>
            <person name="Lucas S."/>
            <person name="Copeland A."/>
            <person name="Lapidus A."/>
            <person name="Cheng J.-F."/>
            <person name="Bruce D."/>
            <person name="Goodwin L."/>
            <person name="Pitluck S."/>
            <person name="Chertkov O."/>
            <person name="Brettin T."/>
            <person name="Detter J.C."/>
            <person name="Han C."/>
            <person name="Land M.L."/>
            <person name="Hauser L."/>
            <person name="Kyrpides N."/>
            <person name="Mikhailova N."/>
            <person name="Muyzer G."/>
            <person name="Woyke T."/>
        </authorList>
    </citation>
    <scope>NUCLEOTIDE SEQUENCE [LARGE SCALE GENOMIC DNA]</scope>
    <source>
        <strain evidence="1">ASO3-1</strain>
    </source>
</reference>
<comment type="caution">
    <text evidence="1">The sequence shown here is derived from an EMBL/GenBank/DDBJ whole genome shotgun (WGS) entry which is preliminary data.</text>
</comment>
<dbReference type="OrthoDB" id="336534at2"/>
<dbReference type="RefSeq" id="WP_008871558.1">
    <property type="nucleotide sequence ID" value="NZ_ACJN02000004.1"/>
</dbReference>
<gene>
    <name evidence="1" type="ORF">Dthio_PD0172</name>
</gene>
<dbReference type="Proteomes" id="UP000005496">
    <property type="component" value="Unassembled WGS sequence"/>
</dbReference>
<name>D6SU84_9BACT</name>
<evidence type="ECO:0000313" key="1">
    <source>
        <dbReference type="EMBL" id="EFI32864.1"/>
    </source>
</evidence>
<evidence type="ECO:0000313" key="2">
    <source>
        <dbReference type="Proteomes" id="UP000005496"/>
    </source>
</evidence>
<dbReference type="AlphaFoldDB" id="D6SU84"/>
<protein>
    <submittedName>
        <fullName evidence="1">Uncharacterized protein</fullName>
    </submittedName>
</protein>